<dbReference type="EMBL" id="FNBW01000008">
    <property type="protein sequence ID" value="SDF93714.1"/>
    <property type="molecule type" value="Genomic_DNA"/>
</dbReference>
<dbReference type="InterPro" id="IPR051908">
    <property type="entry name" value="Ribosomal_N-acetyltransferase"/>
</dbReference>
<sequence>MTTRINNLGQPIGWAVADWTPCERPPRTPMEGGTVRLEPLDPAKHGDDLWAAFAADESGRMWTYLPVGPYAERAAFDAALAANAKSADPLFFTVIDLASGKAVGFCTYLRIDPGNGVIEVGFITFSPLMQRSTGSTEAMYLMMARVFDELGYRRYEWKCDTLNAPSKAAAARLGFTYEGLFRQAVMYKGRNRDTAWFSILDSEWPGIRAGFQAWLEPANFDGDGRQKRALASMIAERRG</sequence>
<gene>
    <name evidence="2" type="ORF">SAMN05660686_02803</name>
</gene>
<dbReference type="OrthoDB" id="5295305at2"/>
<feature type="domain" description="N-acetyltransferase" evidence="1">
    <location>
        <begin position="35"/>
        <end position="193"/>
    </location>
</feature>
<dbReference type="GO" id="GO:1990189">
    <property type="term" value="F:protein N-terminal-serine acetyltransferase activity"/>
    <property type="evidence" value="ECO:0007669"/>
    <property type="project" value="TreeGrafter"/>
</dbReference>
<dbReference type="InterPro" id="IPR000182">
    <property type="entry name" value="GNAT_dom"/>
</dbReference>
<reference evidence="2 3" key="1">
    <citation type="submission" date="2016-10" db="EMBL/GenBank/DDBJ databases">
        <authorList>
            <person name="Varghese N."/>
            <person name="Submissions S."/>
        </authorList>
    </citation>
    <scope>NUCLEOTIDE SEQUENCE [LARGE SCALE GENOMIC DNA]</scope>
    <source>
        <strain evidence="2 3">DSM 18839</strain>
    </source>
</reference>
<evidence type="ECO:0000259" key="1">
    <source>
        <dbReference type="PROSITE" id="PS51186"/>
    </source>
</evidence>
<evidence type="ECO:0000313" key="3">
    <source>
        <dbReference type="Proteomes" id="UP000198615"/>
    </source>
</evidence>
<dbReference type="GO" id="GO:0008999">
    <property type="term" value="F:protein-N-terminal-alanine acetyltransferase activity"/>
    <property type="evidence" value="ECO:0007669"/>
    <property type="project" value="TreeGrafter"/>
</dbReference>
<dbReference type="PANTHER" id="PTHR43441:SF2">
    <property type="entry name" value="FAMILY ACETYLTRANSFERASE, PUTATIVE (AFU_ORTHOLOGUE AFUA_7G00850)-RELATED"/>
    <property type="match status" value="1"/>
</dbReference>
<proteinExistence type="predicted"/>
<protein>
    <submittedName>
        <fullName evidence="2">Protein N-acetyltransferase, RimJ/RimL family</fullName>
    </submittedName>
</protein>
<dbReference type="Gene3D" id="3.40.630.30">
    <property type="match status" value="1"/>
</dbReference>
<name>A0A8G2BIP7_9PROT</name>
<dbReference type="InterPro" id="IPR016181">
    <property type="entry name" value="Acyl_CoA_acyltransferase"/>
</dbReference>
<dbReference type="Proteomes" id="UP000198615">
    <property type="component" value="Unassembled WGS sequence"/>
</dbReference>
<dbReference type="SUPFAM" id="SSF55729">
    <property type="entry name" value="Acyl-CoA N-acyltransferases (Nat)"/>
    <property type="match status" value="1"/>
</dbReference>
<evidence type="ECO:0000313" key="2">
    <source>
        <dbReference type="EMBL" id="SDF93714.1"/>
    </source>
</evidence>
<dbReference type="PROSITE" id="PS51186">
    <property type="entry name" value="GNAT"/>
    <property type="match status" value="1"/>
</dbReference>
<dbReference type="AlphaFoldDB" id="A0A8G2BIP7"/>
<dbReference type="PANTHER" id="PTHR43441">
    <property type="entry name" value="RIBOSOMAL-PROTEIN-SERINE ACETYLTRANSFERASE"/>
    <property type="match status" value="1"/>
</dbReference>
<dbReference type="RefSeq" id="WP_093151155.1">
    <property type="nucleotide sequence ID" value="NZ_FNBW01000008.1"/>
</dbReference>
<dbReference type="Pfam" id="PF13302">
    <property type="entry name" value="Acetyltransf_3"/>
    <property type="match status" value="1"/>
</dbReference>
<accession>A0A8G2BIP7</accession>
<keyword evidence="3" id="KW-1185">Reference proteome</keyword>
<organism evidence="2 3">
    <name type="scientific">Thalassobaculum litoreum DSM 18839</name>
    <dbReference type="NCBI Taxonomy" id="1123362"/>
    <lineage>
        <taxon>Bacteria</taxon>
        <taxon>Pseudomonadati</taxon>
        <taxon>Pseudomonadota</taxon>
        <taxon>Alphaproteobacteria</taxon>
        <taxon>Rhodospirillales</taxon>
        <taxon>Thalassobaculaceae</taxon>
        <taxon>Thalassobaculum</taxon>
    </lineage>
</organism>
<keyword evidence="2" id="KW-0808">Transferase</keyword>
<dbReference type="FunFam" id="3.40.630.30:FF:000047">
    <property type="entry name" value="Acetyltransferase, GNAT family"/>
    <property type="match status" value="1"/>
</dbReference>
<comment type="caution">
    <text evidence="2">The sequence shown here is derived from an EMBL/GenBank/DDBJ whole genome shotgun (WGS) entry which is preliminary data.</text>
</comment>